<organism evidence="3 4">
    <name type="scientific">Chlamydomonas incerta</name>
    <dbReference type="NCBI Taxonomy" id="51695"/>
    <lineage>
        <taxon>Eukaryota</taxon>
        <taxon>Viridiplantae</taxon>
        <taxon>Chlorophyta</taxon>
        <taxon>core chlorophytes</taxon>
        <taxon>Chlorophyceae</taxon>
        <taxon>CS clade</taxon>
        <taxon>Chlamydomonadales</taxon>
        <taxon>Chlamydomonadaceae</taxon>
        <taxon>Chlamydomonas</taxon>
    </lineage>
</organism>
<dbReference type="PANTHER" id="PTHR12658">
    <property type="entry name" value="BETA-TUBULIN COFACTOR D"/>
    <property type="match status" value="1"/>
</dbReference>
<evidence type="ECO:0000313" key="3">
    <source>
        <dbReference type="EMBL" id="KAG2446101.1"/>
    </source>
</evidence>
<comment type="caution">
    <text evidence="3">The sequence shown here is derived from an EMBL/GenBank/DDBJ whole genome shotgun (WGS) entry which is preliminary data.</text>
</comment>
<dbReference type="Proteomes" id="UP000650467">
    <property type="component" value="Unassembled WGS sequence"/>
</dbReference>
<gene>
    <name evidence="3" type="ORF">HXX76_000701</name>
</gene>
<dbReference type="AlphaFoldDB" id="A0A835WF53"/>
<reference evidence="3" key="1">
    <citation type="journal article" date="2020" name="bioRxiv">
        <title>Comparative genomics of Chlamydomonas.</title>
        <authorList>
            <person name="Craig R.J."/>
            <person name="Hasan A.R."/>
            <person name="Ness R.W."/>
            <person name="Keightley P.D."/>
        </authorList>
    </citation>
    <scope>NUCLEOTIDE SEQUENCE</scope>
    <source>
        <strain evidence="3">SAG 7.73</strain>
    </source>
</reference>
<dbReference type="InterPro" id="IPR033162">
    <property type="entry name" value="TBCD"/>
</dbReference>
<dbReference type="InterPro" id="IPR058033">
    <property type="entry name" value="ARM_TBCD_2nd"/>
</dbReference>
<feature type="compositionally biased region" description="Low complexity" evidence="1">
    <location>
        <begin position="303"/>
        <end position="320"/>
    </location>
</feature>
<dbReference type="Pfam" id="PF25767">
    <property type="entry name" value="ARM_TBCD_2nd"/>
    <property type="match status" value="1"/>
</dbReference>
<sequence length="518" mass="52220">MHLPATLRLDRTGERGGEEEIEIAQEVEVEEAEALLGALRDQDTVLRWSGAKGLGRLTDCLPRELGDEVVESVMQLFGPTDVAGRAVGLRLRQSVERIGRLREAALRHVRRLLADPLVRPHVPHAAAVAAAVAAASEAAAVGSASASLEALQRVVVQLLPVAPYTGLTGYLLEGLAASIGGVDNSLAKVASAALLEALASGSDGAGAVASAAADGGAGAGASGSGSGSGSGQAVALAALVSGHFLDIWARHAKSSRMATPLLRTALLLLTKAPGAADTLLPRPLLMQAAAAVGSSATDGEADSVSTEPAPAPAPAVSSSARGAKGPQSAAEPQSRWVDHLVEAARAEMRGCGDVARLLEAAALLAHLAVVPPPRAGAAGGACGHCRSSALQGLMVLLCSRYPKVRRHAAEQLYMQLLAMDTAPALDSTAAGPAPATSSAAPPPPPLELVSDAACDLLLATAWDGDMEAAKAARDALAALVGVAGPKMKAPAASAKAAAACRDENASYQALMEDFARGY</sequence>
<accession>A0A835WF53</accession>
<dbReference type="GO" id="GO:0005096">
    <property type="term" value="F:GTPase activator activity"/>
    <property type="evidence" value="ECO:0007669"/>
    <property type="project" value="InterPro"/>
</dbReference>
<dbReference type="GO" id="GO:0007023">
    <property type="term" value="P:post-chaperonin tubulin folding pathway"/>
    <property type="evidence" value="ECO:0007669"/>
    <property type="project" value="InterPro"/>
</dbReference>
<dbReference type="GO" id="GO:0048487">
    <property type="term" value="F:beta-tubulin binding"/>
    <property type="evidence" value="ECO:0007669"/>
    <property type="project" value="InterPro"/>
</dbReference>
<evidence type="ECO:0000256" key="1">
    <source>
        <dbReference type="SAM" id="MobiDB-lite"/>
    </source>
</evidence>
<dbReference type="PANTHER" id="PTHR12658:SF0">
    <property type="entry name" value="TUBULIN-SPECIFIC CHAPERONE D"/>
    <property type="match status" value="1"/>
</dbReference>
<dbReference type="EMBL" id="JAEHOC010000001">
    <property type="protein sequence ID" value="KAG2446101.1"/>
    <property type="molecule type" value="Genomic_DNA"/>
</dbReference>
<proteinExistence type="predicted"/>
<dbReference type="GO" id="GO:0000226">
    <property type="term" value="P:microtubule cytoskeleton organization"/>
    <property type="evidence" value="ECO:0007669"/>
    <property type="project" value="TreeGrafter"/>
</dbReference>
<dbReference type="GO" id="GO:0007021">
    <property type="term" value="P:tubulin complex assembly"/>
    <property type="evidence" value="ECO:0007669"/>
    <property type="project" value="InterPro"/>
</dbReference>
<keyword evidence="4" id="KW-1185">Reference proteome</keyword>
<dbReference type="InterPro" id="IPR016024">
    <property type="entry name" value="ARM-type_fold"/>
</dbReference>
<protein>
    <recommendedName>
        <fullName evidence="2">Tubulin-folding cofactor D ARM repeats domain-containing protein</fullName>
    </recommendedName>
</protein>
<evidence type="ECO:0000313" key="4">
    <source>
        <dbReference type="Proteomes" id="UP000650467"/>
    </source>
</evidence>
<name>A0A835WF53_CHLIN</name>
<dbReference type="OrthoDB" id="10253476at2759"/>
<evidence type="ECO:0000259" key="2">
    <source>
        <dbReference type="Pfam" id="PF25767"/>
    </source>
</evidence>
<feature type="region of interest" description="Disordered" evidence="1">
    <location>
        <begin position="297"/>
        <end position="335"/>
    </location>
</feature>
<dbReference type="SUPFAM" id="SSF48371">
    <property type="entry name" value="ARM repeat"/>
    <property type="match status" value="1"/>
</dbReference>
<feature type="domain" description="Tubulin-folding cofactor D ARM repeats" evidence="2">
    <location>
        <begin position="16"/>
        <end position="89"/>
    </location>
</feature>